<evidence type="ECO:0000256" key="6">
    <source>
        <dbReference type="ARBA" id="ARBA00022989"/>
    </source>
</evidence>
<keyword evidence="6" id="KW-1133">Transmembrane helix</keyword>
<dbReference type="GO" id="GO:0016301">
    <property type="term" value="F:kinase activity"/>
    <property type="evidence" value="ECO:0007669"/>
    <property type="project" value="UniProtKB-KW"/>
</dbReference>
<keyword evidence="7" id="KW-0472">Membrane</keyword>
<feature type="domain" description="Leucine-rich repeat-containing N-terminal plant-type" evidence="10">
    <location>
        <begin position="173"/>
        <end position="212"/>
    </location>
</feature>
<evidence type="ECO:0000313" key="11">
    <source>
        <dbReference type="EMBL" id="GER57522.1"/>
    </source>
</evidence>
<evidence type="ECO:0000256" key="9">
    <source>
        <dbReference type="SAM" id="MobiDB-lite"/>
    </source>
</evidence>
<dbReference type="Proteomes" id="UP000325081">
    <property type="component" value="Unassembled WGS sequence"/>
</dbReference>
<keyword evidence="8" id="KW-0325">Glycoprotein</keyword>
<evidence type="ECO:0000313" key="12">
    <source>
        <dbReference type="Proteomes" id="UP000325081"/>
    </source>
</evidence>
<dbReference type="InterPro" id="IPR013210">
    <property type="entry name" value="LRR_N_plant-typ"/>
</dbReference>
<name>A0A5A7RK77_STRAF</name>
<gene>
    <name evidence="11" type="ORF">STAS_35340</name>
</gene>
<keyword evidence="5" id="KW-0677">Repeat</keyword>
<sequence length="228" mass="24907">SDITTPLPKAAEFHHPISTANQIQTLVATTVPLVPPLPPPPIEHPLLSRPSIATTLVVLMPFFSPSTACPSILPLTLMSCATRSMIGPRSPTATGPSPTRRLQRSSTHQSTGSPVVSQRGPQMGASSDCSEVLKGVVLEYSDNTRLLVNFDLSSNQLVGEIPVELTNLTHWLDGERKALLRFKTSLLDESNRLSLWNYTGYKCFAWQGVKCDKATGHVIELDLRNRSR</sequence>
<reference evidence="12" key="1">
    <citation type="journal article" date="2019" name="Curr. Biol.">
        <title>Genome Sequence of Striga asiatica Provides Insight into the Evolution of Plant Parasitism.</title>
        <authorList>
            <person name="Yoshida S."/>
            <person name="Kim S."/>
            <person name="Wafula E.K."/>
            <person name="Tanskanen J."/>
            <person name="Kim Y.M."/>
            <person name="Honaas L."/>
            <person name="Yang Z."/>
            <person name="Spallek T."/>
            <person name="Conn C.E."/>
            <person name="Ichihashi Y."/>
            <person name="Cheong K."/>
            <person name="Cui S."/>
            <person name="Der J.P."/>
            <person name="Gundlach H."/>
            <person name="Jiao Y."/>
            <person name="Hori C."/>
            <person name="Ishida J.K."/>
            <person name="Kasahara H."/>
            <person name="Kiba T."/>
            <person name="Kim M.S."/>
            <person name="Koo N."/>
            <person name="Laohavisit A."/>
            <person name="Lee Y.H."/>
            <person name="Lumba S."/>
            <person name="McCourt P."/>
            <person name="Mortimer J.C."/>
            <person name="Mutuku J.M."/>
            <person name="Nomura T."/>
            <person name="Sasaki-Sekimoto Y."/>
            <person name="Seto Y."/>
            <person name="Wang Y."/>
            <person name="Wakatake T."/>
            <person name="Sakakibara H."/>
            <person name="Demura T."/>
            <person name="Yamaguchi S."/>
            <person name="Yoneyama K."/>
            <person name="Manabe R.I."/>
            <person name="Nelson D.C."/>
            <person name="Schulman A.H."/>
            <person name="Timko M.P."/>
            <person name="dePamphilis C.W."/>
            <person name="Choi D."/>
            <person name="Shirasu K."/>
        </authorList>
    </citation>
    <scope>NUCLEOTIDE SEQUENCE [LARGE SCALE GENOMIC DNA]</scope>
    <source>
        <strain evidence="12">cv. UVA1</strain>
    </source>
</reference>
<dbReference type="InterPro" id="IPR046956">
    <property type="entry name" value="RLP23-like"/>
</dbReference>
<dbReference type="PANTHER" id="PTHR48063:SF112">
    <property type="entry name" value="RECEPTOR LIKE PROTEIN 30-LIKE"/>
    <property type="match status" value="1"/>
</dbReference>
<evidence type="ECO:0000256" key="5">
    <source>
        <dbReference type="ARBA" id="ARBA00022737"/>
    </source>
</evidence>
<evidence type="ECO:0000256" key="3">
    <source>
        <dbReference type="ARBA" id="ARBA00022692"/>
    </source>
</evidence>
<dbReference type="OrthoDB" id="1937783at2759"/>
<dbReference type="Pfam" id="PF08263">
    <property type="entry name" value="LRRNT_2"/>
    <property type="match status" value="1"/>
</dbReference>
<dbReference type="GO" id="GO:0016020">
    <property type="term" value="C:membrane"/>
    <property type="evidence" value="ECO:0007669"/>
    <property type="project" value="UniProtKB-SubCell"/>
</dbReference>
<keyword evidence="11" id="KW-0418">Kinase</keyword>
<dbReference type="InterPro" id="IPR032675">
    <property type="entry name" value="LRR_dom_sf"/>
</dbReference>
<evidence type="ECO:0000256" key="7">
    <source>
        <dbReference type="ARBA" id="ARBA00023136"/>
    </source>
</evidence>
<dbReference type="EMBL" id="BKCP01013403">
    <property type="protein sequence ID" value="GER57522.1"/>
    <property type="molecule type" value="Genomic_DNA"/>
</dbReference>
<comment type="caution">
    <text evidence="11">The sequence shown here is derived from an EMBL/GenBank/DDBJ whole genome shotgun (WGS) entry which is preliminary data.</text>
</comment>
<dbReference type="PANTHER" id="PTHR48063">
    <property type="entry name" value="LRR RECEPTOR-LIKE KINASE"/>
    <property type="match status" value="1"/>
</dbReference>
<dbReference type="AlphaFoldDB" id="A0A5A7RK77"/>
<keyword evidence="4" id="KW-0732">Signal</keyword>
<keyword evidence="2" id="KW-0433">Leucine-rich repeat</keyword>
<keyword evidence="11" id="KW-0675">Receptor</keyword>
<keyword evidence="12" id="KW-1185">Reference proteome</keyword>
<keyword evidence="3" id="KW-0812">Transmembrane</keyword>
<feature type="compositionally biased region" description="Polar residues" evidence="9">
    <location>
        <begin position="104"/>
        <end position="127"/>
    </location>
</feature>
<proteinExistence type="predicted"/>
<evidence type="ECO:0000256" key="4">
    <source>
        <dbReference type="ARBA" id="ARBA00022729"/>
    </source>
</evidence>
<feature type="region of interest" description="Disordered" evidence="9">
    <location>
        <begin position="86"/>
        <end position="127"/>
    </location>
</feature>
<comment type="subcellular location">
    <subcellularLocation>
        <location evidence="1">Membrane</location>
        <topology evidence="1">Single-pass type I membrane protein</topology>
    </subcellularLocation>
</comment>
<evidence type="ECO:0000256" key="1">
    <source>
        <dbReference type="ARBA" id="ARBA00004479"/>
    </source>
</evidence>
<evidence type="ECO:0000256" key="2">
    <source>
        <dbReference type="ARBA" id="ARBA00022614"/>
    </source>
</evidence>
<accession>A0A5A7RK77</accession>
<protein>
    <submittedName>
        <fullName evidence="11">Leucine-rich repeat receptor-like protein kinase family protein</fullName>
    </submittedName>
</protein>
<feature type="non-terminal residue" evidence="11">
    <location>
        <position position="1"/>
    </location>
</feature>
<organism evidence="11 12">
    <name type="scientific">Striga asiatica</name>
    <name type="common">Asiatic witchweed</name>
    <name type="synonym">Buchnera asiatica</name>
    <dbReference type="NCBI Taxonomy" id="4170"/>
    <lineage>
        <taxon>Eukaryota</taxon>
        <taxon>Viridiplantae</taxon>
        <taxon>Streptophyta</taxon>
        <taxon>Embryophyta</taxon>
        <taxon>Tracheophyta</taxon>
        <taxon>Spermatophyta</taxon>
        <taxon>Magnoliopsida</taxon>
        <taxon>eudicotyledons</taxon>
        <taxon>Gunneridae</taxon>
        <taxon>Pentapetalae</taxon>
        <taxon>asterids</taxon>
        <taxon>lamiids</taxon>
        <taxon>Lamiales</taxon>
        <taxon>Orobanchaceae</taxon>
        <taxon>Buchnereae</taxon>
        <taxon>Striga</taxon>
    </lineage>
</organism>
<evidence type="ECO:0000259" key="10">
    <source>
        <dbReference type="Pfam" id="PF08263"/>
    </source>
</evidence>
<feature type="non-terminal residue" evidence="11">
    <location>
        <position position="228"/>
    </location>
</feature>
<keyword evidence="11" id="KW-0808">Transferase</keyword>
<evidence type="ECO:0000256" key="8">
    <source>
        <dbReference type="ARBA" id="ARBA00023180"/>
    </source>
</evidence>
<dbReference type="Gene3D" id="3.80.10.10">
    <property type="entry name" value="Ribonuclease Inhibitor"/>
    <property type="match status" value="1"/>
</dbReference>